<keyword evidence="4" id="KW-1185">Reference proteome</keyword>
<feature type="transmembrane region" description="Helical" evidence="2">
    <location>
        <begin position="36"/>
        <end position="54"/>
    </location>
</feature>
<organism evidence="3 4">
    <name type="scientific">Pseudocalidococcus azoricus BACA0444</name>
    <dbReference type="NCBI Taxonomy" id="2918990"/>
    <lineage>
        <taxon>Bacteria</taxon>
        <taxon>Bacillati</taxon>
        <taxon>Cyanobacteriota</taxon>
        <taxon>Cyanophyceae</taxon>
        <taxon>Acaryochloridales</taxon>
        <taxon>Thermosynechococcaceae</taxon>
        <taxon>Pseudocalidococcus</taxon>
        <taxon>Pseudocalidococcus azoricus</taxon>
    </lineage>
</organism>
<evidence type="ECO:0000256" key="1">
    <source>
        <dbReference type="SAM" id="MobiDB-lite"/>
    </source>
</evidence>
<sequence>MYISPRAAQARNLSLATVNGTLTLIILLIAPLGLAAVIINTVLVALATYCTAVISDRVIRYLQKDSTSAELIGNSPESNIERRSQSSDLNR</sequence>
<dbReference type="NCBIfam" id="NF040558">
    <property type="entry name" value="CAS_Csx18"/>
    <property type="match status" value="1"/>
</dbReference>
<evidence type="ECO:0000313" key="3">
    <source>
        <dbReference type="EMBL" id="MDS3861711.1"/>
    </source>
</evidence>
<feature type="transmembrane region" description="Helical" evidence="2">
    <location>
        <begin position="12"/>
        <end position="30"/>
    </location>
</feature>
<protein>
    <submittedName>
        <fullName evidence="3">CRISPR-associated protein Csx18</fullName>
    </submittedName>
</protein>
<keyword evidence="2" id="KW-0812">Transmembrane</keyword>
<gene>
    <name evidence="3" type="primary">csx18</name>
    <name evidence="3" type="ORF">RIF25_12950</name>
</gene>
<proteinExistence type="predicted"/>
<dbReference type="EMBL" id="JAVMIP010000015">
    <property type="protein sequence ID" value="MDS3861711.1"/>
    <property type="molecule type" value="Genomic_DNA"/>
</dbReference>
<feature type="compositionally biased region" description="Basic and acidic residues" evidence="1">
    <location>
        <begin position="79"/>
        <end position="91"/>
    </location>
</feature>
<reference evidence="4" key="1">
    <citation type="submission" date="2023-07" db="EMBL/GenBank/DDBJ databases">
        <authorList>
            <person name="Luz R."/>
            <person name="Cordeiro R."/>
            <person name="Fonseca A."/>
            <person name="Goncalves V."/>
        </authorList>
    </citation>
    <scope>NUCLEOTIDE SEQUENCE [LARGE SCALE GENOMIC DNA]</scope>
    <source>
        <strain evidence="4">BACA0444</strain>
    </source>
</reference>
<keyword evidence="2" id="KW-0472">Membrane</keyword>
<dbReference type="AlphaFoldDB" id="A0AAE4FVB0"/>
<evidence type="ECO:0000256" key="2">
    <source>
        <dbReference type="SAM" id="Phobius"/>
    </source>
</evidence>
<dbReference type="RefSeq" id="WP_322878947.1">
    <property type="nucleotide sequence ID" value="NZ_JAVMIP010000015.1"/>
</dbReference>
<feature type="region of interest" description="Disordered" evidence="1">
    <location>
        <begin position="71"/>
        <end position="91"/>
    </location>
</feature>
<comment type="caution">
    <text evidence="3">The sequence shown here is derived from an EMBL/GenBank/DDBJ whole genome shotgun (WGS) entry which is preliminary data.</text>
</comment>
<accession>A0AAE4FVB0</accession>
<keyword evidence="2" id="KW-1133">Transmembrane helix</keyword>
<evidence type="ECO:0000313" key="4">
    <source>
        <dbReference type="Proteomes" id="UP001268256"/>
    </source>
</evidence>
<dbReference type="Proteomes" id="UP001268256">
    <property type="component" value="Unassembled WGS sequence"/>
</dbReference>
<name>A0AAE4FVB0_9CYAN</name>